<keyword evidence="3 5" id="KW-0698">rRNA processing</keyword>
<dbReference type="OrthoDB" id="9783509at2"/>
<organism evidence="8 9">
    <name type="scientific">Thiohalomonas denitrificans</name>
    <dbReference type="NCBI Taxonomy" id="415747"/>
    <lineage>
        <taxon>Bacteria</taxon>
        <taxon>Pseudomonadati</taxon>
        <taxon>Pseudomonadota</taxon>
        <taxon>Gammaproteobacteria</taxon>
        <taxon>Thiohalomonadales</taxon>
        <taxon>Thiohalomonadaceae</taxon>
        <taxon>Thiohalomonas</taxon>
    </lineage>
</organism>
<feature type="domain" description="RimM N-terminal" evidence="6">
    <location>
        <begin position="12"/>
        <end position="93"/>
    </location>
</feature>
<comment type="subcellular location">
    <subcellularLocation>
        <location evidence="5">Cytoplasm</location>
    </subcellularLocation>
</comment>
<gene>
    <name evidence="5" type="primary">rimM</name>
    <name evidence="8" type="ORF">SAMN03097708_00249</name>
</gene>
<dbReference type="RefSeq" id="WP_092991778.1">
    <property type="nucleotide sequence ID" value="NZ_FMWD01000001.1"/>
</dbReference>
<dbReference type="NCBIfam" id="TIGR02273">
    <property type="entry name" value="16S_RimM"/>
    <property type="match status" value="1"/>
</dbReference>
<dbReference type="STRING" id="415747.SAMN03097708_00249"/>
<dbReference type="InterPro" id="IPR056792">
    <property type="entry name" value="PRC_RimM"/>
</dbReference>
<dbReference type="AlphaFoldDB" id="A0A1G5PJN9"/>
<dbReference type="InterPro" id="IPR011961">
    <property type="entry name" value="RimM"/>
</dbReference>
<evidence type="ECO:0000256" key="2">
    <source>
        <dbReference type="ARBA" id="ARBA00022517"/>
    </source>
</evidence>
<dbReference type="Pfam" id="PF24986">
    <property type="entry name" value="PRC_RimM"/>
    <property type="match status" value="1"/>
</dbReference>
<evidence type="ECO:0000313" key="8">
    <source>
        <dbReference type="EMBL" id="SCZ49725.1"/>
    </source>
</evidence>
<dbReference type="SUPFAM" id="SSF50447">
    <property type="entry name" value="Translation proteins"/>
    <property type="match status" value="1"/>
</dbReference>
<proteinExistence type="inferred from homology"/>
<dbReference type="Proteomes" id="UP000199648">
    <property type="component" value="Unassembled WGS sequence"/>
</dbReference>
<dbReference type="Gene3D" id="2.40.30.60">
    <property type="entry name" value="RimM"/>
    <property type="match status" value="1"/>
</dbReference>
<name>A0A1G5PJN9_9GAMM</name>
<comment type="similarity">
    <text evidence="5">Belongs to the RimM family.</text>
</comment>
<dbReference type="InterPro" id="IPR002676">
    <property type="entry name" value="RimM_N"/>
</dbReference>
<comment type="function">
    <text evidence="5">An accessory protein needed during the final step in the assembly of 30S ribosomal subunit, possibly for assembly of the head region. Essential for efficient processing of 16S rRNA. May be needed both before and after RbfA during the maturation of 16S rRNA. It has affinity for free ribosomal 30S subunits but not for 70S ribosomes.</text>
</comment>
<dbReference type="PANTHER" id="PTHR33692:SF1">
    <property type="entry name" value="RIBOSOME MATURATION FACTOR RIMM"/>
    <property type="match status" value="1"/>
</dbReference>
<dbReference type="InterPro" id="IPR011033">
    <property type="entry name" value="PRC_barrel-like_sf"/>
</dbReference>
<feature type="domain" description="Ribosome maturation factor RimM PRC barrel" evidence="7">
    <location>
        <begin position="104"/>
        <end position="167"/>
    </location>
</feature>
<dbReference type="PANTHER" id="PTHR33692">
    <property type="entry name" value="RIBOSOME MATURATION FACTOR RIMM"/>
    <property type="match status" value="1"/>
</dbReference>
<evidence type="ECO:0000256" key="4">
    <source>
        <dbReference type="ARBA" id="ARBA00023186"/>
    </source>
</evidence>
<evidence type="ECO:0000256" key="5">
    <source>
        <dbReference type="HAMAP-Rule" id="MF_00014"/>
    </source>
</evidence>
<keyword evidence="4 5" id="KW-0143">Chaperone</keyword>
<dbReference type="InterPro" id="IPR009000">
    <property type="entry name" value="Transl_B-barrel_sf"/>
</dbReference>
<dbReference type="Gene3D" id="2.30.30.240">
    <property type="entry name" value="PRC-barrel domain"/>
    <property type="match status" value="1"/>
</dbReference>
<comment type="domain">
    <text evidence="5">The PRC barrel domain binds ribosomal protein uS19.</text>
</comment>
<dbReference type="GO" id="GO:0042274">
    <property type="term" value="P:ribosomal small subunit biogenesis"/>
    <property type="evidence" value="ECO:0007669"/>
    <property type="project" value="UniProtKB-UniRule"/>
</dbReference>
<dbReference type="GO" id="GO:0005840">
    <property type="term" value="C:ribosome"/>
    <property type="evidence" value="ECO:0007669"/>
    <property type="project" value="InterPro"/>
</dbReference>
<sequence>MGNADPDSYVLLGRVSGLYGVGGWVKVFSHTQPRENILNYSSWYLREGDRWVRHSLLKGRRHGKAVVAFLEGCDDRDEARALIGADIAITREQLPRPEPGEYYWSDLIGLEVKTVGGKPLGRVDHLMETGANDVLVVAGERERLIPFVDEVVTGVDLEGGCLTVDWDPEF</sequence>
<keyword evidence="9" id="KW-1185">Reference proteome</keyword>
<keyword evidence="1 5" id="KW-0963">Cytoplasm</keyword>
<dbReference type="Pfam" id="PF01782">
    <property type="entry name" value="RimM"/>
    <property type="match status" value="1"/>
</dbReference>
<comment type="subunit">
    <text evidence="5">Binds ribosomal protein uS19.</text>
</comment>
<keyword evidence="2 5" id="KW-0690">Ribosome biogenesis</keyword>
<dbReference type="HAMAP" id="MF_00014">
    <property type="entry name" value="Ribosome_mat_RimM"/>
    <property type="match status" value="1"/>
</dbReference>
<evidence type="ECO:0000256" key="1">
    <source>
        <dbReference type="ARBA" id="ARBA00022490"/>
    </source>
</evidence>
<accession>A0A1G5PJN9</accession>
<dbReference type="SUPFAM" id="SSF50346">
    <property type="entry name" value="PRC-barrel domain"/>
    <property type="match status" value="1"/>
</dbReference>
<evidence type="ECO:0000313" key="9">
    <source>
        <dbReference type="Proteomes" id="UP000199648"/>
    </source>
</evidence>
<dbReference type="GO" id="GO:0005737">
    <property type="term" value="C:cytoplasm"/>
    <property type="evidence" value="ECO:0007669"/>
    <property type="project" value="UniProtKB-SubCell"/>
</dbReference>
<protein>
    <recommendedName>
        <fullName evidence="5">Ribosome maturation factor RimM</fullName>
    </recommendedName>
</protein>
<evidence type="ECO:0000259" key="7">
    <source>
        <dbReference type="Pfam" id="PF24986"/>
    </source>
</evidence>
<evidence type="ECO:0000256" key="3">
    <source>
        <dbReference type="ARBA" id="ARBA00022552"/>
    </source>
</evidence>
<dbReference type="InterPro" id="IPR036976">
    <property type="entry name" value="RimM_N_sf"/>
</dbReference>
<reference evidence="8 9" key="1">
    <citation type="submission" date="2016-10" db="EMBL/GenBank/DDBJ databases">
        <authorList>
            <person name="de Groot N.N."/>
        </authorList>
    </citation>
    <scope>NUCLEOTIDE SEQUENCE [LARGE SCALE GENOMIC DNA]</scope>
    <source>
        <strain evidence="8 9">HLD2</strain>
    </source>
</reference>
<dbReference type="GO" id="GO:0006364">
    <property type="term" value="P:rRNA processing"/>
    <property type="evidence" value="ECO:0007669"/>
    <property type="project" value="UniProtKB-UniRule"/>
</dbReference>
<evidence type="ECO:0000259" key="6">
    <source>
        <dbReference type="Pfam" id="PF01782"/>
    </source>
</evidence>
<dbReference type="EMBL" id="FMWD01000001">
    <property type="protein sequence ID" value="SCZ49725.1"/>
    <property type="molecule type" value="Genomic_DNA"/>
</dbReference>
<dbReference type="GO" id="GO:0043022">
    <property type="term" value="F:ribosome binding"/>
    <property type="evidence" value="ECO:0007669"/>
    <property type="project" value="InterPro"/>
</dbReference>